<comment type="caution">
    <text evidence="1">The sequence shown here is derived from an EMBL/GenBank/DDBJ whole genome shotgun (WGS) entry which is preliminary data.</text>
</comment>
<reference evidence="1 2" key="1">
    <citation type="journal article" date="2018" name="Sci. Rep.">
        <title>Genomic signatures of local adaptation to the degree of environmental predictability in rotifers.</title>
        <authorList>
            <person name="Franch-Gras L."/>
            <person name="Hahn C."/>
            <person name="Garcia-Roger E.M."/>
            <person name="Carmona M.J."/>
            <person name="Serra M."/>
            <person name="Gomez A."/>
        </authorList>
    </citation>
    <scope>NUCLEOTIDE SEQUENCE [LARGE SCALE GENOMIC DNA]</scope>
    <source>
        <strain evidence="1">HYR1</strain>
    </source>
</reference>
<keyword evidence="2" id="KW-1185">Reference proteome</keyword>
<name>A0A3M7PMG7_BRAPC</name>
<dbReference type="AlphaFoldDB" id="A0A3M7PMG7"/>
<evidence type="ECO:0000313" key="2">
    <source>
        <dbReference type="Proteomes" id="UP000276133"/>
    </source>
</evidence>
<proteinExistence type="predicted"/>
<accession>A0A3M7PMG7</accession>
<evidence type="ECO:0000313" key="1">
    <source>
        <dbReference type="EMBL" id="RNA00303.1"/>
    </source>
</evidence>
<dbReference type="EMBL" id="REGN01009833">
    <property type="protein sequence ID" value="RNA00303.1"/>
    <property type="molecule type" value="Genomic_DNA"/>
</dbReference>
<gene>
    <name evidence="1" type="ORF">BpHYR1_025319</name>
</gene>
<sequence>MNLTIEKKFHSFVLFLSGNLVHLANAEILFESDSLPLMLELICQNKVVKLLAVFLDPVLFVLNREIDKKN</sequence>
<organism evidence="1 2">
    <name type="scientific">Brachionus plicatilis</name>
    <name type="common">Marine rotifer</name>
    <name type="synonym">Brachionus muelleri</name>
    <dbReference type="NCBI Taxonomy" id="10195"/>
    <lineage>
        <taxon>Eukaryota</taxon>
        <taxon>Metazoa</taxon>
        <taxon>Spiralia</taxon>
        <taxon>Gnathifera</taxon>
        <taxon>Rotifera</taxon>
        <taxon>Eurotatoria</taxon>
        <taxon>Monogononta</taxon>
        <taxon>Pseudotrocha</taxon>
        <taxon>Ploima</taxon>
        <taxon>Brachionidae</taxon>
        <taxon>Brachionus</taxon>
    </lineage>
</organism>
<protein>
    <submittedName>
        <fullName evidence="1">Uncharacterized protein</fullName>
    </submittedName>
</protein>
<dbReference type="Proteomes" id="UP000276133">
    <property type="component" value="Unassembled WGS sequence"/>
</dbReference>